<dbReference type="Proteomes" id="UP000071778">
    <property type="component" value="Chromosome"/>
</dbReference>
<organism evidence="1 2">
    <name type="scientific">Collimonas arenae</name>
    <dbReference type="NCBI Taxonomy" id="279058"/>
    <lineage>
        <taxon>Bacteria</taxon>
        <taxon>Pseudomonadati</taxon>
        <taxon>Pseudomonadota</taxon>
        <taxon>Betaproteobacteria</taxon>
        <taxon>Burkholderiales</taxon>
        <taxon>Oxalobacteraceae</taxon>
        <taxon>Collimonas</taxon>
    </lineage>
</organism>
<reference evidence="1 2" key="1">
    <citation type="submission" date="2015-11" db="EMBL/GenBank/DDBJ databases">
        <title>Exploring the genomic traits of fungus-feeding bacterial genus Collimonas.</title>
        <authorList>
            <person name="Song C."/>
            <person name="Schmidt R."/>
            <person name="de Jager V."/>
            <person name="Krzyzanowska D."/>
            <person name="Jongedijk E."/>
            <person name="Cankar K."/>
            <person name="Beekwilder J."/>
            <person name="van Veen A."/>
            <person name="de Boer W."/>
            <person name="van Veen J.A."/>
            <person name="Garbeva P."/>
        </authorList>
    </citation>
    <scope>NUCLEOTIDE SEQUENCE [LARGE SCALE GENOMIC DNA]</scope>
    <source>
        <strain evidence="1 2">Ter282</strain>
    </source>
</reference>
<keyword evidence="2" id="KW-1185">Reference proteome</keyword>
<dbReference type="AlphaFoldDB" id="A0A127QQD8"/>
<proteinExistence type="predicted"/>
<protein>
    <submittedName>
        <fullName evidence="1">Uncharacterized protein</fullName>
    </submittedName>
</protein>
<evidence type="ECO:0000313" key="2">
    <source>
        <dbReference type="Proteomes" id="UP000071778"/>
    </source>
</evidence>
<gene>
    <name evidence="1" type="ORF">CAter282_4592</name>
</gene>
<sequence length="56" mass="5852">MGAGGTDAAVPASVFLSHPASGNNATHNEALSISERVFLLFVIFYSTQHEMAVVTS</sequence>
<dbReference type="PATRIC" id="fig|279058.18.peg.4521"/>
<evidence type="ECO:0000313" key="1">
    <source>
        <dbReference type="EMBL" id="AMP12249.1"/>
    </source>
</evidence>
<name>A0A127QQD8_9BURK</name>
<dbReference type="EMBL" id="CP013235">
    <property type="protein sequence ID" value="AMP12249.1"/>
    <property type="molecule type" value="Genomic_DNA"/>
</dbReference>
<accession>A0A127QQD8</accession>